<proteinExistence type="predicted"/>
<dbReference type="AlphaFoldDB" id="A0A345PE81"/>
<dbReference type="PROSITE" id="PS51257">
    <property type="entry name" value="PROKAR_LIPOPROTEIN"/>
    <property type="match status" value="1"/>
</dbReference>
<keyword evidence="2" id="KW-1185">Reference proteome</keyword>
<dbReference type="Proteomes" id="UP000253908">
    <property type="component" value="Chromosome"/>
</dbReference>
<protein>
    <submittedName>
        <fullName evidence="1">Uncharacterized protein</fullName>
    </submittedName>
</protein>
<dbReference type="OrthoDB" id="2381403at2"/>
<name>A0A345PE81_9BACI</name>
<evidence type="ECO:0000313" key="2">
    <source>
        <dbReference type="Proteomes" id="UP000253908"/>
    </source>
</evidence>
<evidence type="ECO:0000313" key="1">
    <source>
        <dbReference type="EMBL" id="AXI08311.1"/>
    </source>
</evidence>
<reference evidence="2" key="1">
    <citation type="submission" date="2017-11" db="EMBL/GenBank/DDBJ databases">
        <authorList>
            <person name="Zhu W."/>
        </authorList>
    </citation>
    <scope>NUCLEOTIDE SEQUENCE [LARGE SCALE GENOMIC DNA]</scope>
    <source>
        <strain evidence="2">160</strain>
    </source>
</reference>
<organism evidence="1 2">
    <name type="scientific">Oceanobacillus zhaokaii</name>
    <dbReference type="NCBI Taxonomy" id="2052660"/>
    <lineage>
        <taxon>Bacteria</taxon>
        <taxon>Bacillati</taxon>
        <taxon>Bacillota</taxon>
        <taxon>Bacilli</taxon>
        <taxon>Bacillales</taxon>
        <taxon>Bacillaceae</taxon>
        <taxon>Oceanobacillus</taxon>
    </lineage>
</organism>
<dbReference type="RefSeq" id="WP_114915605.1">
    <property type="nucleotide sequence ID" value="NZ_CP024848.1"/>
</dbReference>
<gene>
    <name evidence="1" type="ORF">CUC15_04910</name>
</gene>
<dbReference type="EMBL" id="CP024848">
    <property type="protein sequence ID" value="AXI08311.1"/>
    <property type="molecule type" value="Genomic_DNA"/>
</dbReference>
<sequence length="173" mass="19899">MQKQTYKLFVIALFTSFLILVGCTEKTETKIQNENIETVEAVLQNAFTGPDDEFKKAFNSDTDIEDLAQYEEKLYKDYFANGEAFVEFIMSYGSGMMIEAIKNDYSIKVKNIEYEKTESKEIIYDFTAEIQYQKEGNESSEIETVTGQANLNEEHKIEVMLIRGEDLLATLNN</sequence>
<accession>A0A345PE81</accession>
<dbReference type="KEGG" id="ocn:CUC15_04910"/>